<dbReference type="GO" id="GO:0046872">
    <property type="term" value="F:metal ion binding"/>
    <property type="evidence" value="ECO:0007669"/>
    <property type="project" value="UniProtKB-KW"/>
</dbReference>
<dbReference type="EMBL" id="LT934114">
    <property type="protein sequence ID" value="VAH42237.1"/>
    <property type="molecule type" value="Genomic_DNA"/>
</dbReference>
<proteinExistence type="inferred from homology"/>
<evidence type="ECO:0000256" key="6">
    <source>
        <dbReference type="ARBA" id="ARBA00022837"/>
    </source>
</evidence>
<dbReference type="GO" id="GO:0042744">
    <property type="term" value="P:hydrogen peroxide catabolic process"/>
    <property type="evidence" value="ECO:0007669"/>
    <property type="project" value="UniProtKB-KW"/>
</dbReference>
<feature type="domain" description="Plant heme peroxidase family profile" evidence="16">
    <location>
        <begin position="23"/>
        <end position="135"/>
    </location>
</feature>
<dbReference type="Pfam" id="PF00141">
    <property type="entry name" value="peroxidase"/>
    <property type="match status" value="1"/>
</dbReference>
<evidence type="ECO:0000256" key="9">
    <source>
        <dbReference type="ARBA" id="ARBA00023324"/>
    </source>
</evidence>
<evidence type="ECO:0000256" key="7">
    <source>
        <dbReference type="ARBA" id="ARBA00023002"/>
    </source>
</evidence>
<feature type="disulfide bond" evidence="13">
    <location>
        <begin position="33"/>
        <end position="113"/>
    </location>
</feature>
<feature type="binding site" evidence="11">
    <location>
        <position position="86"/>
    </location>
    <ligand>
        <name>Ca(2+)</name>
        <dbReference type="ChEBI" id="CHEBI:29108"/>
        <label>1</label>
    </ligand>
</feature>
<dbReference type="InterPro" id="IPR002016">
    <property type="entry name" value="Haem_peroxidase"/>
</dbReference>
<keyword evidence="9" id="KW-0376">Hydrogen peroxide</keyword>
<evidence type="ECO:0000256" key="4">
    <source>
        <dbReference type="ARBA" id="ARBA00022617"/>
    </source>
</evidence>
<keyword evidence="6 11" id="KW-0106">Calcium</keyword>
<dbReference type="PRINTS" id="PR00461">
    <property type="entry name" value="PLPEROXIDASE"/>
</dbReference>
<evidence type="ECO:0000259" key="16">
    <source>
        <dbReference type="PROSITE" id="PS50873"/>
    </source>
</evidence>
<keyword evidence="15" id="KW-0732">Signal</keyword>
<evidence type="ECO:0000256" key="12">
    <source>
        <dbReference type="PIRSR" id="PIRSR600823-4"/>
    </source>
</evidence>
<dbReference type="PANTHER" id="PTHR31388">
    <property type="entry name" value="PEROXIDASE 72-RELATED"/>
    <property type="match status" value="1"/>
</dbReference>
<evidence type="ECO:0000256" key="2">
    <source>
        <dbReference type="ARBA" id="ARBA00001970"/>
    </source>
</evidence>
<keyword evidence="4" id="KW-0349">Heme</keyword>
<feature type="active site" description="Proton acceptor" evidence="10">
    <location>
        <position position="64"/>
    </location>
</feature>
<evidence type="ECO:0000256" key="10">
    <source>
        <dbReference type="PIRSR" id="PIRSR600823-1"/>
    </source>
</evidence>
<dbReference type="PROSITE" id="PS00436">
    <property type="entry name" value="PEROXIDASE_2"/>
    <property type="match status" value="1"/>
</dbReference>
<feature type="binding site" evidence="11">
    <location>
        <position position="65"/>
    </location>
    <ligand>
        <name>Ca(2+)</name>
        <dbReference type="ChEBI" id="CHEBI:29108"/>
        <label>1</label>
    </ligand>
</feature>
<sequence length="147" mass="15127">MAAPLLCFAVVAAAALAGASGQELTADYYDEACPQALSAIKLVVGAAVVKEPRMGASLVRLHFHDCFVNGCDGSILLDDTEDMVGEKTSKANNMSVRGFGVIDSIKTAVNTACLGNVVSCADILAVAARDSIVAVSSQLAFISTLFL</sequence>
<organism evidence="17 18">
    <name type="scientific">Triticum turgidum subsp. durum</name>
    <name type="common">Durum wheat</name>
    <name type="synonym">Triticum durum</name>
    <dbReference type="NCBI Taxonomy" id="4567"/>
    <lineage>
        <taxon>Eukaryota</taxon>
        <taxon>Viridiplantae</taxon>
        <taxon>Streptophyta</taxon>
        <taxon>Embryophyta</taxon>
        <taxon>Tracheophyta</taxon>
        <taxon>Spermatophyta</taxon>
        <taxon>Magnoliopsida</taxon>
        <taxon>Liliopsida</taxon>
        <taxon>Poales</taxon>
        <taxon>Poaceae</taxon>
        <taxon>BOP clade</taxon>
        <taxon>Pooideae</taxon>
        <taxon>Triticodae</taxon>
        <taxon>Triticeae</taxon>
        <taxon>Triticinae</taxon>
        <taxon>Triticum</taxon>
    </lineage>
</organism>
<name>A0A9R1PF11_TRITD</name>
<evidence type="ECO:0000256" key="14">
    <source>
        <dbReference type="RuleBase" id="RU004241"/>
    </source>
</evidence>
<evidence type="ECO:0000256" key="11">
    <source>
        <dbReference type="PIRSR" id="PIRSR600823-3"/>
    </source>
</evidence>
<dbReference type="Gramene" id="TRITD2Bv1G037800.1">
    <property type="protein sequence ID" value="TRITD2Bv1G037800.1"/>
    <property type="gene ID" value="TRITD2Bv1G037800"/>
</dbReference>
<keyword evidence="18" id="KW-1185">Reference proteome</keyword>
<protein>
    <recommendedName>
        <fullName evidence="16">Plant heme peroxidase family profile domain-containing protein</fullName>
    </recommendedName>
</protein>
<evidence type="ECO:0000256" key="1">
    <source>
        <dbReference type="ARBA" id="ARBA00000189"/>
    </source>
</evidence>
<keyword evidence="13" id="KW-1015">Disulfide bond</keyword>
<dbReference type="Proteomes" id="UP000324705">
    <property type="component" value="Chromosome 2B"/>
</dbReference>
<comment type="catalytic activity">
    <reaction evidence="1">
        <text>2 a phenolic donor + H2O2 = 2 a phenolic radical donor + 2 H2O</text>
        <dbReference type="Rhea" id="RHEA:56136"/>
        <dbReference type="ChEBI" id="CHEBI:15377"/>
        <dbReference type="ChEBI" id="CHEBI:16240"/>
        <dbReference type="ChEBI" id="CHEBI:139520"/>
        <dbReference type="ChEBI" id="CHEBI:139521"/>
        <dbReference type="EC" id="1.11.1.7"/>
    </reaction>
</comment>
<evidence type="ECO:0000256" key="15">
    <source>
        <dbReference type="SAM" id="SignalP"/>
    </source>
</evidence>
<keyword evidence="7" id="KW-0560">Oxidoreductase</keyword>
<keyword evidence="8" id="KW-0408">Iron</keyword>
<reference evidence="17 18" key="1">
    <citation type="submission" date="2017-09" db="EMBL/GenBank/DDBJ databases">
        <authorList>
            <consortium name="International Durum Wheat Genome Sequencing Consortium (IDWGSC)"/>
            <person name="Milanesi L."/>
        </authorList>
    </citation>
    <scope>NUCLEOTIDE SEQUENCE [LARGE SCALE GENOMIC DNA]</scope>
    <source>
        <strain evidence="18">cv. Svevo</strain>
    </source>
</reference>
<evidence type="ECO:0000313" key="17">
    <source>
        <dbReference type="EMBL" id="VAH42237.1"/>
    </source>
</evidence>
<evidence type="ECO:0000256" key="13">
    <source>
        <dbReference type="PIRSR" id="PIRSR600823-5"/>
    </source>
</evidence>
<feature type="site" description="Transition state stabilizer" evidence="12">
    <location>
        <position position="60"/>
    </location>
</feature>
<evidence type="ECO:0000256" key="3">
    <source>
        <dbReference type="ARBA" id="ARBA00022559"/>
    </source>
</evidence>
<dbReference type="SUPFAM" id="SSF48113">
    <property type="entry name" value="Heme-dependent peroxidases"/>
    <property type="match status" value="1"/>
</dbReference>
<dbReference type="InterPro" id="IPR010255">
    <property type="entry name" value="Haem_peroxidase_sf"/>
</dbReference>
<evidence type="ECO:0000256" key="5">
    <source>
        <dbReference type="ARBA" id="ARBA00022723"/>
    </source>
</evidence>
<dbReference type="AlphaFoldDB" id="A0A9R1PF11"/>
<keyword evidence="5 11" id="KW-0479">Metal-binding</keyword>
<feature type="binding site" evidence="11">
    <location>
        <position position="68"/>
    </location>
    <ligand>
        <name>Ca(2+)</name>
        <dbReference type="ChEBI" id="CHEBI:29108"/>
        <label>1</label>
    </ligand>
</feature>
<feature type="signal peptide" evidence="15">
    <location>
        <begin position="1"/>
        <end position="21"/>
    </location>
</feature>
<comment type="cofactor">
    <cofactor evidence="2">
        <name>heme b</name>
        <dbReference type="ChEBI" id="CHEBI:60344"/>
    </cofactor>
</comment>
<evidence type="ECO:0000313" key="18">
    <source>
        <dbReference type="Proteomes" id="UP000324705"/>
    </source>
</evidence>
<dbReference type="GO" id="GO:0020037">
    <property type="term" value="F:heme binding"/>
    <property type="evidence" value="ECO:0007669"/>
    <property type="project" value="InterPro"/>
</dbReference>
<dbReference type="PROSITE" id="PS50873">
    <property type="entry name" value="PEROXIDASE_4"/>
    <property type="match status" value="1"/>
</dbReference>
<evidence type="ECO:0000256" key="8">
    <source>
        <dbReference type="ARBA" id="ARBA00023004"/>
    </source>
</evidence>
<dbReference type="PRINTS" id="PR00458">
    <property type="entry name" value="PEROXIDASE"/>
</dbReference>
<dbReference type="InterPro" id="IPR019794">
    <property type="entry name" value="Peroxidases_AS"/>
</dbReference>
<comment type="similarity">
    <text evidence="14">Belongs to the peroxidase family.</text>
</comment>
<feature type="binding site" evidence="11">
    <location>
        <position position="70"/>
    </location>
    <ligand>
        <name>Ca(2+)</name>
        <dbReference type="ChEBI" id="CHEBI:29108"/>
        <label>1</label>
    </ligand>
</feature>
<feature type="disulfide bond" evidence="13">
    <location>
        <begin position="66"/>
        <end position="71"/>
    </location>
</feature>
<dbReference type="Gene3D" id="1.10.520.10">
    <property type="match status" value="1"/>
</dbReference>
<feature type="binding site" evidence="11">
    <location>
        <position position="74"/>
    </location>
    <ligand>
        <name>Ca(2+)</name>
        <dbReference type="ChEBI" id="CHEBI:29108"/>
        <label>1</label>
    </ligand>
</feature>
<keyword evidence="3" id="KW-0575">Peroxidase</keyword>
<dbReference type="GO" id="GO:0140825">
    <property type="term" value="F:lactoperoxidase activity"/>
    <property type="evidence" value="ECO:0007669"/>
    <property type="project" value="UniProtKB-EC"/>
</dbReference>
<gene>
    <name evidence="17" type="ORF">TRITD_2Bv1G037800</name>
</gene>
<dbReference type="InterPro" id="IPR000823">
    <property type="entry name" value="Peroxidase_pln"/>
</dbReference>
<accession>A0A9R1PF11</accession>
<feature type="chain" id="PRO_5040324479" description="Plant heme peroxidase family profile domain-containing protein" evidence="15">
    <location>
        <begin position="22"/>
        <end position="147"/>
    </location>
</feature>
<comment type="cofactor">
    <cofactor evidence="11">
        <name>Ca(2+)</name>
        <dbReference type="ChEBI" id="CHEBI:29108"/>
    </cofactor>
    <text evidence="11">Binds 2 calcium ions per subunit.</text>
</comment>
<dbReference type="PANTHER" id="PTHR31388:SF123">
    <property type="entry name" value="PEROXIDASE RIP1"/>
    <property type="match status" value="1"/>
</dbReference>
<feature type="binding site" evidence="11">
    <location>
        <position position="72"/>
    </location>
    <ligand>
        <name>Ca(2+)</name>
        <dbReference type="ChEBI" id="CHEBI:29108"/>
        <label>1</label>
    </ligand>
</feature>
<dbReference type="GO" id="GO:0006979">
    <property type="term" value="P:response to oxidative stress"/>
    <property type="evidence" value="ECO:0007669"/>
    <property type="project" value="InterPro"/>
</dbReference>